<dbReference type="EMBL" id="DF968084">
    <property type="protein sequence ID" value="GAP04730.1"/>
    <property type="molecule type" value="Genomic_DNA"/>
</dbReference>
<evidence type="ECO:0000313" key="3">
    <source>
        <dbReference type="Proteomes" id="UP001314262"/>
    </source>
</evidence>
<dbReference type="AlphaFoldDB" id="A0A3F3HCK9"/>
<dbReference type="EMBL" id="CAUZLT010000003">
    <property type="protein sequence ID" value="CAK1243266.1"/>
    <property type="molecule type" value="Genomic_DNA"/>
</dbReference>
<dbReference type="STRING" id="709323.GCA_001047135_01293"/>
<name>A0A3F3HCK9_9LACO</name>
<reference evidence="2" key="1">
    <citation type="journal article" date="2015" name="BMC Genomics">
        <title>Comparative genomics of Fructobacillus spp. and Leuconostoc spp. reveals niche-specific evolution of Fructobacillus spp.</title>
        <authorList>
            <person name="Endo A."/>
            <person name="Tanizawa Y."/>
            <person name="Tanaka N."/>
            <person name="Maeno S."/>
            <person name="Kumar H."/>
            <person name="Shiwa Y."/>
            <person name="Okada S."/>
            <person name="Yoshikawa H."/>
            <person name="Dicks L."/>
            <person name="Nakagawa J."/>
            <person name="Arita M."/>
        </authorList>
    </citation>
    <scope>NUCLEOTIDE SEQUENCE [LARGE SCALE GENOMIC DNA]</scope>
    <source>
        <strain evidence="2">F214-1</strain>
    </source>
</reference>
<sequence length="109" mass="12770">MDNMEVADDYQQVKDQVAILNARGEAVTEEEMIERTLLRGLEEILDYRMDGTFYTVKWNDQKELELYDVYHELSATIKPKGSSLIEDFKNDDQGLWDNFNLSVMAIENR</sequence>
<organism evidence="2">
    <name type="scientific">Fructobacillus tropaeoli</name>
    <dbReference type="NCBI Taxonomy" id="709323"/>
    <lineage>
        <taxon>Bacteria</taxon>
        <taxon>Bacillati</taxon>
        <taxon>Bacillota</taxon>
        <taxon>Bacilli</taxon>
        <taxon>Lactobacillales</taxon>
        <taxon>Lactobacillaceae</taxon>
        <taxon>Fructobacillus</taxon>
    </lineage>
</organism>
<evidence type="ECO:0000313" key="2">
    <source>
        <dbReference type="EMBL" id="GAP04730.1"/>
    </source>
</evidence>
<evidence type="ECO:0000313" key="1">
    <source>
        <dbReference type="EMBL" id="CAK1243266.1"/>
    </source>
</evidence>
<dbReference type="Proteomes" id="UP001314262">
    <property type="component" value="Unassembled WGS sequence"/>
</dbReference>
<protein>
    <submittedName>
        <fullName evidence="2">Uncharacterized protein</fullName>
    </submittedName>
</protein>
<gene>
    <name evidence="2" type="ORF">FTRO_0070950</name>
    <name evidence="1" type="ORF">R53137_KAKDMLNK_00922</name>
</gene>
<dbReference type="Proteomes" id="UP000064514">
    <property type="component" value="Unassembled WGS sequence"/>
</dbReference>
<proteinExistence type="predicted"/>
<accession>A0A3F3HCK9</accession>
<reference evidence="1 3" key="2">
    <citation type="submission" date="2023-10" db="EMBL/GenBank/DDBJ databases">
        <authorList>
            <person name="Botero Cardona J."/>
        </authorList>
    </citation>
    <scope>NUCLEOTIDE SEQUENCE [LARGE SCALE GENOMIC DNA]</scope>
    <source>
        <strain evidence="1 3">R-53137</strain>
    </source>
</reference>
<keyword evidence="3" id="KW-1185">Reference proteome</keyword>
<dbReference type="RefSeq" id="WP_059394082.1">
    <property type="nucleotide sequence ID" value="NZ_BOJU01000003.1"/>
</dbReference>